<name>A0AC34PZ34_9BILA</name>
<evidence type="ECO:0000313" key="2">
    <source>
        <dbReference type="WBParaSite" id="JU765_v2.g11343.t1"/>
    </source>
</evidence>
<sequence>MGPETFNYTVTQLVYHTRNTEYSKRISCVDLDNLVSYGGHHHSYFLPNHFACERIGKNAKLENHIVPEFGLVTELWSNLPWKTFETIGGYKDLTLKEFKNLKSGEPSELYVISSNYSDNLWAKVVHPNILTTDGVVHIIDNILDEPTETTFEILKNFHFTTLFTREIENLANFKEGDWSFLAPTNDAMTTGWFRVFKARKPEMIENLLKFHIFRDRVHVSLYGLTEDVESLGGEYNLTAGYEKMTLNGTKAEIVAKNILGRNGYVHVIDHFIGTPRSTIEEKVCSEHSYPLQEVICKTIKNLMKRDSSPSDFVTFFAPAEKVLQKLATRFRSQIRLEDILKKHLFYQDILAEDLVKNSTLPINGSDFVLNTQGNQTYMTNEIHNFSVNMTNIITENGVIHFVDGLFSRHEVLTAQDYLSTNKNLSIFKKFFDRCSDWTSSLENVTIFAPTNDFFNEFPKDQQEIMLKNEKWVKKMLKMFIVEGELSSQQIAGMEIIKTMDQKPMVNSNHEPVSGEYLSKFIKNHDIVTKNNVVHVIDCCLFIFQSFLDTLLSRGFESGNFLYKQYPDYFANVATVFVPTENVWKTAGEDARFYDETYGSVLLRKMVVPDVILLEEQTATVERLDGNSPLVFEEKNGTFYGTDGFLNFTVVQNTVRDGKVTANILKSDILATNGIIHIIDTFLGMPTLTIWQILEEDPDFTITLKLLNGTKIESIFKDSEEDSDRFSTVFLPTNDAWKNVLPNLTEIMANSPEMIENVFKRHISSNILDFETAGENIFRMMNDEKVHLRKINGSQNFELFVSKLEQTARILEKKGIFAINGFVHKIDQVFVSDKDVPTSMTGITNVGLPGSSAEVSTKMIPFIIFGTFLI</sequence>
<evidence type="ECO:0000313" key="1">
    <source>
        <dbReference type="Proteomes" id="UP000887576"/>
    </source>
</evidence>
<protein>
    <submittedName>
        <fullName evidence="2">FAS1 domain-containing protein</fullName>
    </submittedName>
</protein>
<proteinExistence type="predicted"/>
<accession>A0AC34PZ34</accession>
<reference evidence="2" key="1">
    <citation type="submission" date="2022-11" db="UniProtKB">
        <authorList>
            <consortium name="WormBaseParasite"/>
        </authorList>
    </citation>
    <scope>IDENTIFICATION</scope>
</reference>
<dbReference type="Proteomes" id="UP000887576">
    <property type="component" value="Unplaced"/>
</dbReference>
<organism evidence="1 2">
    <name type="scientific">Panagrolaimus sp. JU765</name>
    <dbReference type="NCBI Taxonomy" id="591449"/>
    <lineage>
        <taxon>Eukaryota</taxon>
        <taxon>Metazoa</taxon>
        <taxon>Ecdysozoa</taxon>
        <taxon>Nematoda</taxon>
        <taxon>Chromadorea</taxon>
        <taxon>Rhabditida</taxon>
        <taxon>Tylenchina</taxon>
        <taxon>Panagrolaimomorpha</taxon>
        <taxon>Panagrolaimoidea</taxon>
        <taxon>Panagrolaimidae</taxon>
        <taxon>Panagrolaimus</taxon>
    </lineage>
</organism>
<dbReference type="WBParaSite" id="JU765_v2.g11343.t1">
    <property type="protein sequence ID" value="JU765_v2.g11343.t1"/>
    <property type="gene ID" value="JU765_v2.g11343"/>
</dbReference>